<keyword evidence="3" id="KW-1185">Reference proteome</keyword>
<sequence>MEETIISINPCITEARACLAPATPHDSHWAAKNPHVMFWVRNIVGSGYQRRIETDPKETVAFLESGHSNKPKRKCDTATESRSAQERRGSEY</sequence>
<organism evidence="2 3">
    <name type="scientific">Paraburkholderia steynii</name>
    <dbReference type="NCBI Taxonomy" id="1245441"/>
    <lineage>
        <taxon>Bacteria</taxon>
        <taxon>Pseudomonadati</taxon>
        <taxon>Pseudomonadota</taxon>
        <taxon>Betaproteobacteria</taxon>
        <taxon>Burkholderiales</taxon>
        <taxon>Burkholderiaceae</taxon>
        <taxon>Paraburkholderia</taxon>
    </lineage>
</organism>
<evidence type="ECO:0000313" key="2">
    <source>
        <dbReference type="EMBL" id="SDI70438.1"/>
    </source>
</evidence>
<evidence type="ECO:0000256" key="1">
    <source>
        <dbReference type="SAM" id="MobiDB-lite"/>
    </source>
</evidence>
<name>A0A7Z7FLY2_9BURK</name>
<evidence type="ECO:0000313" key="3">
    <source>
        <dbReference type="Proteomes" id="UP000198900"/>
    </source>
</evidence>
<accession>A0A7Z7FLY2</accession>
<feature type="region of interest" description="Disordered" evidence="1">
    <location>
        <begin position="61"/>
        <end position="92"/>
    </location>
</feature>
<dbReference type="AlphaFoldDB" id="A0A7Z7FLY2"/>
<feature type="compositionally biased region" description="Basic and acidic residues" evidence="1">
    <location>
        <begin position="74"/>
        <end position="92"/>
    </location>
</feature>
<gene>
    <name evidence="2" type="ORF">SAMN04487926_12248</name>
</gene>
<dbReference type="EMBL" id="FNDI01000022">
    <property type="protein sequence ID" value="SDI70438.1"/>
    <property type="molecule type" value="Genomic_DNA"/>
</dbReference>
<proteinExistence type="predicted"/>
<protein>
    <submittedName>
        <fullName evidence="2">Uncharacterized protein</fullName>
    </submittedName>
</protein>
<comment type="caution">
    <text evidence="2">The sequence shown here is derived from an EMBL/GenBank/DDBJ whole genome shotgun (WGS) entry which is preliminary data.</text>
</comment>
<reference evidence="2" key="1">
    <citation type="submission" date="2016-10" db="EMBL/GenBank/DDBJ databases">
        <authorList>
            <person name="Varghese N."/>
            <person name="Submissions S."/>
        </authorList>
    </citation>
    <scope>NUCLEOTIDE SEQUENCE [LARGE SCALE GENOMIC DNA]</scope>
    <source>
        <strain evidence="2">YR281</strain>
    </source>
</reference>
<dbReference type="Proteomes" id="UP000198900">
    <property type="component" value="Unassembled WGS sequence"/>
</dbReference>